<proteinExistence type="predicted"/>
<keyword evidence="2" id="KW-0812">Transmembrane</keyword>
<evidence type="ECO:0000313" key="4">
    <source>
        <dbReference type="EMBL" id="ALS23617.1"/>
    </source>
</evidence>
<feature type="domain" description="D-alanyl-D-alanine carboxypeptidase-like core" evidence="3">
    <location>
        <begin position="197"/>
        <end position="326"/>
    </location>
</feature>
<dbReference type="InterPro" id="IPR052179">
    <property type="entry name" value="DD-CPase-like"/>
</dbReference>
<dbReference type="Proteomes" id="UP000061660">
    <property type="component" value="Chromosome"/>
</dbReference>
<dbReference type="InterPro" id="IPR003709">
    <property type="entry name" value="VanY-like_core_dom"/>
</dbReference>
<dbReference type="STRING" id="162209.IJ22_32560"/>
<dbReference type="InterPro" id="IPR058193">
    <property type="entry name" value="VanY/YodJ_core_dom"/>
</dbReference>
<dbReference type="EMBL" id="CP013652">
    <property type="protein sequence ID" value="ALS23617.1"/>
    <property type="molecule type" value="Genomic_DNA"/>
</dbReference>
<evidence type="ECO:0000313" key="5">
    <source>
        <dbReference type="Proteomes" id="UP000061660"/>
    </source>
</evidence>
<dbReference type="InterPro" id="IPR009045">
    <property type="entry name" value="Zn_M74/Hedgehog-like"/>
</dbReference>
<dbReference type="GO" id="GO:0006508">
    <property type="term" value="P:proteolysis"/>
    <property type="evidence" value="ECO:0007669"/>
    <property type="project" value="InterPro"/>
</dbReference>
<dbReference type="KEGG" id="pnp:IJ22_32560"/>
<name>A0A0U2UNP9_9BACL</name>
<dbReference type="AlphaFoldDB" id="A0A0U2UNP9"/>
<dbReference type="CDD" id="cd14852">
    <property type="entry name" value="LD-carboxypeptidase"/>
    <property type="match status" value="1"/>
</dbReference>
<evidence type="ECO:0000259" key="3">
    <source>
        <dbReference type="Pfam" id="PF02557"/>
    </source>
</evidence>
<protein>
    <submittedName>
        <fullName evidence="4">Peptidase M15</fullName>
    </submittedName>
</protein>
<evidence type="ECO:0000256" key="2">
    <source>
        <dbReference type="SAM" id="Phobius"/>
    </source>
</evidence>
<dbReference type="GO" id="GO:0008233">
    <property type="term" value="F:peptidase activity"/>
    <property type="evidence" value="ECO:0007669"/>
    <property type="project" value="InterPro"/>
</dbReference>
<dbReference type="Pfam" id="PF02557">
    <property type="entry name" value="VanY"/>
    <property type="match status" value="1"/>
</dbReference>
<accession>A0A0U2UNP9</accession>
<dbReference type="Gene3D" id="3.30.1380.10">
    <property type="match status" value="1"/>
</dbReference>
<dbReference type="OrthoDB" id="9792074at2"/>
<keyword evidence="2" id="KW-0472">Membrane</keyword>
<organism evidence="4 5">
    <name type="scientific">Paenibacillus naphthalenovorans</name>
    <dbReference type="NCBI Taxonomy" id="162209"/>
    <lineage>
        <taxon>Bacteria</taxon>
        <taxon>Bacillati</taxon>
        <taxon>Bacillota</taxon>
        <taxon>Bacilli</taxon>
        <taxon>Bacillales</taxon>
        <taxon>Paenibacillaceae</taxon>
        <taxon>Paenibacillus</taxon>
    </lineage>
</organism>
<keyword evidence="5" id="KW-1185">Reference proteome</keyword>
<evidence type="ECO:0000256" key="1">
    <source>
        <dbReference type="SAM" id="MobiDB-lite"/>
    </source>
</evidence>
<dbReference type="PANTHER" id="PTHR34385">
    <property type="entry name" value="D-ALANYL-D-ALANINE CARBOXYPEPTIDASE"/>
    <property type="match status" value="1"/>
</dbReference>
<sequence length="353" mass="37819">MNNDESKSTRHLACRLRSLIIRGTACPAKNATFPGFLSSNHIELDACQLRYANVRKDLFLLNLRLTAAAALLLTCIAFTASGCGNPSSVEVGQGETGGAPAAQNPGDPPAAAPSQPDDTVKQGGSSETGDAAKEPTKPPANLPPSGKGDDSSIRVIANPEDVAVLVNKTNKLPENYNPKDLVEPNVPFIFKEKSEKRMLRKEAASALEDLFDAAKKDGLPLAGVSGYRSHATQKTLYNNYVKRDGEAAANKYSAKPGHSEHETGLAIDVTGSSGKCPAQDCFGDTKEAKWLAEHAPEYGFIIRYPKGKESITGYQYEPWHLRYVGKNAAKEIAKQGITLEEYTHGGVPVSNPK</sequence>
<feature type="region of interest" description="Disordered" evidence="1">
    <location>
        <begin position="89"/>
        <end position="153"/>
    </location>
</feature>
<keyword evidence="2" id="KW-1133">Transmembrane helix</keyword>
<feature type="transmembrane region" description="Helical" evidence="2">
    <location>
        <begin position="58"/>
        <end position="80"/>
    </location>
</feature>
<dbReference type="PATRIC" id="fig|162209.4.peg.3478"/>
<reference evidence="5" key="1">
    <citation type="submission" date="2015-12" db="EMBL/GenBank/DDBJ databases">
        <title>Complete genome sequences of two moderately thermophilic Paenibacillus species.</title>
        <authorList>
            <person name="Butler R.III."/>
            <person name="Wang J."/>
            <person name="Stark B.C."/>
            <person name="Pombert J.-F."/>
        </authorList>
    </citation>
    <scope>NUCLEOTIDE SEQUENCE [LARGE SCALE GENOMIC DNA]</scope>
    <source>
        <strain evidence="5">32O-Y</strain>
    </source>
</reference>
<gene>
    <name evidence="4" type="ORF">IJ22_32560</name>
</gene>
<dbReference type="PANTHER" id="PTHR34385:SF1">
    <property type="entry name" value="PEPTIDOGLYCAN L-ALANYL-D-GLUTAMATE ENDOPEPTIDASE CWLK"/>
    <property type="match status" value="1"/>
</dbReference>
<reference evidence="4 5" key="2">
    <citation type="journal article" date="2016" name="Genome Announc.">
        <title>Complete Genome Sequences of Two Interactive Moderate Thermophiles, Paenibacillus napthalenovorans 32O-Y and Paenibacillus sp. 32O-W.</title>
        <authorList>
            <person name="Butler R.R.III."/>
            <person name="Wang J."/>
            <person name="Stark B.C."/>
            <person name="Pombert J.F."/>
        </authorList>
    </citation>
    <scope>NUCLEOTIDE SEQUENCE [LARGE SCALE GENOMIC DNA]</scope>
    <source>
        <strain evidence="4 5">32O-Y</strain>
    </source>
</reference>
<dbReference type="SUPFAM" id="SSF55166">
    <property type="entry name" value="Hedgehog/DD-peptidase"/>
    <property type="match status" value="1"/>
</dbReference>